<dbReference type="AlphaFoldDB" id="A0AAU7M037"/>
<accession>A0AAU7M037</accession>
<dbReference type="EMBL" id="CP157680">
    <property type="protein sequence ID" value="XBP73302.1"/>
    <property type="molecule type" value="Genomic_DNA"/>
</dbReference>
<reference evidence="1" key="1">
    <citation type="submission" date="2024-05" db="EMBL/GenBank/DDBJ databases">
        <authorList>
            <person name="Bunk B."/>
            <person name="Swiderski J."/>
            <person name="Sproer C."/>
            <person name="Thiel V."/>
        </authorList>
    </citation>
    <scope>NUCLEOTIDE SEQUENCE</scope>
    <source>
        <strain evidence="1">DSM 17735</strain>
        <plasmid evidence="1">p5</plasmid>
    </source>
</reference>
<organism evidence="1">
    <name type="scientific">Polaromonas hydrogenivorans</name>
    <dbReference type="NCBI Taxonomy" id="335476"/>
    <lineage>
        <taxon>Bacteria</taxon>
        <taxon>Pseudomonadati</taxon>
        <taxon>Pseudomonadota</taxon>
        <taxon>Betaproteobacteria</taxon>
        <taxon>Burkholderiales</taxon>
        <taxon>Comamonadaceae</taxon>
        <taxon>Polaromonas</taxon>
    </lineage>
</organism>
<proteinExistence type="predicted"/>
<name>A0AAU7M037_9BURK</name>
<gene>
    <name evidence="1" type="ORF">ABLV49_25745</name>
</gene>
<geneLocation type="plasmid" evidence="1">
    <name>p5</name>
</geneLocation>
<dbReference type="RefSeq" id="WP_349283397.1">
    <property type="nucleotide sequence ID" value="NZ_CBCSCU010000054.1"/>
</dbReference>
<evidence type="ECO:0000313" key="1">
    <source>
        <dbReference type="EMBL" id="XBP73302.1"/>
    </source>
</evidence>
<sequence>MTSKFKPYANEADVLRIGDLEIENRVDRVSLTGDVVLTRDQAGLALARQLQVLIGGIVKALEADKQLPQTVELKAARTITNPFA</sequence>
<keyword evidence="1" id="KW-0614">Plasmid</keyword>
<protein>
    <submittedName>
        <fullName evidence="1">Uncharacterized protein</fullName>
    </submittedName>
</protein>